<dbReference type="Gene3D" id="3.40.50.720">
    <property type="entry name" value="NAD(P)-binding Rossmann-like Domain"/>
    <property type="match status" value="1"/>
</dbReference>
<dbReference type="InterPro" id="IPR050425">
    <property type="entry name" value="NAD(P)_dehydrat-like"/>
</dbReference>
<comment type="similarity">
    <text evidence="2">Belongs to the NAD(P)-dependent epimerase/dehydratase family. Dihydroflavonol-4-reductase subfamily.</text>
</comment>
<evidence type="ECO:0000313" key="4">
    <source>
        <dbReference type="EMBL" id="KSA01242.1"/>
    </source>
</evidence>
<dbReference type="SUPFAM" id="SSF51735">
    <property type="entry name" value="NAD(P)-binding Rossmann-fold domains"/>
    <property type="match status" value="1"/>
</dbReference>
<evidence type="ECO:0000259" key="3">
    <source>
        <dbReference type="Pfam" id="PF01370"/>
    </source>
</evidence>
<evidence type="ECO:0000256" key="2">
    <source>
        <dbReference type="ARBA" id="ARBA00023445"/>
    </source>
</evidence>
<dbReference type="Pfam" id="PF01370">
    <property type="entry name" value="Epimerase"/>
    <property type="match status" value="1"/>
</dbReference>
<protein>
    <recommendedName>
        <fullName evidence="3">NAD-dependent epimerase/dehydratase domain-containing protein</fullName>
    </recommendedName>
</protein>
<keyword evidence="1" id="KW-0560">Oxidoreductase</keyword>
<dbReference type="AlphaFoldDB" id="A0A0V1PYQ9"/>
<dbReference type="EMBL" id="LMYN01000059">
    <property type="protein sequence ID" value="KSA01242.1"/>
    <property type="molecule type" value="Genomic_DNA"/>
</dbReference>
<dbReference type="GeneID" id="26840010"/>
<dbReference type="GO" id="GO:0016616">
    <property type="term" value="F:oxidoreductase activity, acting on the CH-OH group of donors, NAD or NADP as acceptor"/>
    <property type="evidence" value="ECO:0007669"/>
    <property type="project" value="TreeGrafter"/>
</dbReference>
<feature type="domain" description="NAD-dependent epimerase/dehydratase" evidence="3">
    <location>
        <begin position="22"/>
        <end position="268"/>
    </location>
</feature>
<sequence length="273" mass="30668">MESICLPNTKIIWYVLPKYESVFVSGGTGFIAQHLIKLLLSKGCKVVASVRSKEKGEKLANNFGSNKFSFEIVDAIEKEGSFDEALKKHPEVTAFFHTASPVIFATDDVLNDLMLPAVDGTKYPLISLKKYAYQVRKLIVTSLRAAIASHEQYSNPNYIIDEKFYNNISWDDSLVNGLNGYYGSKTYAERAVWDFKRNEYPNFLVTMVMPTFTIGTRAFDSEVSPTLNVTAEYIYQLLSLKPTDKIPDSNDSMIDVRDIAKAHMAALEIEGRG</sequence>
<accession>A0A0V1PYQ9</accession>
<dbReference type="RefSeq" id="XP_015467344.1">
    <property type="nucleotide sequence ID" value="XM_015611830.1"/>
</dbReference>
<proteinExistence type="inferred from homology"/>
<organism evidence="4 5">
    <name type="scientific">Debaryomyces fabryi</name>
    <dbReference type="NCBI Taxonomy" id="58627"/>
    <lineage>
        <taxon>Eukaryota</taxon>
        <taxon>Fungi</taxon>
        <taxon>Dikarya</taxon>
        <taxon>Ascomycota</taxon>
        <taxon>Saccharomycotina</taxon>
        <taxon>Pichiomycetes</taxon>
        <taxon>Debaryomycetaceae</taxon>
        <taxon>Debaryomyces</taxon>
    </lineage>
</organism>
<dbReference type="Proteomes" id="UP000054251">
    <property type="component" value="Unassembled WGS sequence"/>
</dbReference>
<dbReference type="InterPro" id="IPR001509">
    <property type="entry name" value="Epimerase_deHydtase"/>
</dbReference>
<evidence type="ECO:0000256" key="1">
    <source>
        <dbReference type="ARBA" id="ARBA00023002"/>
    </source>
</evidence>
<comment type="caution">
    <text evidence="4">The sequence shown here is derived from an EMBL/GenBank/DDBJ whole genome shotgun (WGS) entry which is preliminary data.</text>
</comment>
<keyword evidence="5" id="KW-1185">Reference proteome</keyword>
<reference evidence="4 5" key="1">
    <citation type="submission" date="2015-11" db="EMBL/GenBank/DDBJ databases">
        <title>The genome of Debaryomyces fabryi.</title>
        <authorList>
            <person name="Tafer H."/>
            <person name="Lopandic K."/>
        </authorList>
    </citation>
    <scope>NUCLEOTIDE SEQUENCE [LARGE SCALE GENOMIC DNA]</scope>
    <source>
        <strain evidence="4 5">CBS 789</strain>
    </source>
</reference>
<dbReference type="PANTHER" id="PTHR10366:SF564">
    <property type="entry name" value="STEROL-4-ALPHA-CARBOXYLATE 3-DEHYDROGENASE, DECARBOXYLATING"/>
    <property type="match status" value="1"/>
</dbReference>
<gene>
    <name evidence="4" type="ORF">AC631_03001</name>
</gene>
<dbReference type="OrthoDB" id="2735536at2759"/>
<dbReference type="InterPro" id="IPR036291">
    <property type="entry name" value="NAD(P)-bd_dom_sf"/>
</dbReference>
<evidence type="ECO:0000313" key="5">
    <source>
        <dbReference type="Proteomes" id="UP000054251"/>
    </source>
</evidence>
<dbReference type="PANTHER" id="PTHR10366">
    <property type="entry name" value="NAD DEPENDENT EPIMERASE/DEHYDRATASE"/>
    <property type="match status" value="1"/>
</dbReference>
<name>A0A0V1PYQ9_9ASCO</name>